<keyword evidence="1" id="KW-1133">Transmembrane helix</keyword>
<keyword evidence="1" id="KW-0472">Membrane</keyword>
<dbReference type="Pfam" id="PF12792">
    <property type="entry name" value="CSS-motif"/>
    <property type="match status" value="1"/>
</dbReference>
<dbReference type="RefSeq" id="WP_070091148.1">
    <property type="nucleotide sequence ID" value="NZ_CP016634.1"/>
</dbReference>
<protein>
    <submittedName>
        <fullName evidence="3">Phage resistance protein</fullName>
    </submittedName>
</protein>
<organism evidence="3">
    <name type="scientific">Pseudomonas putida</name>
    <name type="common">Arthrobacter siderocapsulatus</name>
    <dbReference type="NCBI Taxonomy" id="303"/>
    <lineage>
        <taxon>Bacteria</taxon>
        <taxon>Pseudomonadati</taxon>
        <taxon>Pseudomonadota</taxon>
        <taxon>Gammaproteobacteria</taxon>
        <taxon>Pseudomonadales</taxon>
        <taxon>Pseudomonadaceae</taxon>
        <taxon>Pseudomonas</taxon>
    </lineage>
</organism>
<accession>A0A1B2F590</accession>
<feature type="transmembrane region" description="Helical" evidence="1">
    <location>
        <begin position="12"/>
        <end position="34"/>
    </location>
</feature>
<evidence type="ECO:0000256" key="1">
    <source>
        <dbReference type="SAM" id="Phobius"/>
    </source>
</evidence>
<evidence type="ECO:0000259" key="2">
    <source>
        <dbReference type="Pfam" id="PF12792"/>
    </source>
</evidence>
<sequence length="268" mass="29423">MSRFTHAGRSLLEILLVLTIGMVPVVSGLLVMVYQLERKLEENALVSVQEAIFSVDRVLDHLQTAASTALPLAGQPCVKVMGTLERLVAGDPRIRSLVLTQDGHAYCSTIGTSSSYSPSFNHPSDHVQLNFNSPVTPNDVVVELRLTYANPGVIATAYGLELRNELRGFQDGLVLLLEFGETYLWSAGDSREAQRPSQTEFFRSAMSSKHGYTVKGGYRQGHTSQEIRQSMMRILPSLALIGLLTGAIMYWGIFRNRANGRHAASSRG</sequence>
<name>A0A1B2F590_PSEPU</name>
<reference evidence="3" key="1">
    <citation type="submission" date="2016-07" db="EMBL/GenBank/DDBJ databases">
        <title>New class B carbapenemase carried by novel plasmid in Pseudomonas putida enviromental strain in eastern Amazonia.</title>
        <authorList>
            <person name="Souza C.O."/>
            <person name="Lima K.V."/>
            <person name="Brasiliense D.M."/>
            <person name="Perez-Chaparro P.J."/>
            <person name="Mamizuka E.M."/>
            <person name="Lima M.O."/>
            <person name="Lima L.N."/>
            <person name="McCulloch J.A."/>
        </authorList>
    </citation>
    <scope>NUCLEOTIDE SEQUENCE [LARGE SCALE GENOMIC DNA]</scope>
    <source>
        <strain evidence="3">IEC33019</strain>
    </source>
</reference>
<gene>
    <name evidence="3" type="ORF">IEC33019_1790</name>
</gene>
<keyword evidence="1" id="KW-0812">Transmembrane</keyword>
<feature type="domain" description="Putative cyclic diguanylate phosphodiesterase CSS motif-containing" evidence="2">
    <location>
        <begin position="42"/>
        <end position="229"/>
    </location>
</feature>
<feature type="transmembrane region" description="Helical" evidence="1">
    <location>
        <begin position="234"/>
        <end position="253"/>
    </location>
</feature>
<dbReference type="InterPro" id="IPR024744">
    <property type="entry name" value="CSS-motif_dom"/>
</dbReference>
<dbReference type="AlphaFoldDB" id="A0A1B2F590"/>
<proteinExistence type="predicted"/>
<dbReference type="EMBL" id="CP016634">
    <property type="protein sequence ID" value="ANY87351.1"/>
    <property type="molecule type" value="Genomic_DNA"/>
</dbReference>
<evidence type="ECO:0000313" key="3">
    <source>
        <dbReference type="EMBL" id="ANY87351.1"/>
    </source>
</evidence>